<evidence type="ECO:0000313" key="2">
    <source>
        <dbReference type="Proteomes" id="UP000823775"/>
    </source>
</evidence>
<organism evidence="1 2">
    <name type="scientific">Datura stramonium</name>
    <name type="common">Jimsonweed</name>
    <name type="synonym">Common thornapple</name>
    <dbReference type="NCBI Taxonomy" id="4076"/>
    <lineage>
        <taxon>Eukaryota</taxon>
        <taxon>Viridiplantae</taxon>
        <taxon>Streptophyta</taxon>
        <taxon>Embryophyta</taxon>
        <taxon>Tracheophyta</taxon>
        <taxon>Spermatophyta</taxon>
        <taxon>Magnoliopsida</taxon>
        <taxon>eudicotyledons</taxon>
        <taxon>Gunneridae</taxon>
        <taxon>Pentapetalae</taxon>
        <taxon>asterids</taxon>
        <taxon>lamiids</taxon>
        <taxon>Solanales</taxon>
        <taxon>Solanaceae</taxon>
        <taxon>Solanoideae</taxon>
        <taxon>Datureae</taxon>
        <taxon>Datura</taxon>
    </lineage>
</organism>
<proteinExistence type="predicted"/>
<dbReference type="Proteomes" id="UP000823775">
    <property type="component" value="Unassembled WGS sequence"/>
</dbReference>
<dbReference type="EMBL" id="JACEIK010000487">
    <property type="protein sequence ID" value="MCD7457944.1"/>
    <property type="molecule type" value="Genomic_DNA"/>
</dbReference>
<reference evidence="1 2" key="1">
    <citation type="journal article" date="2021" name="BMC Genomics">
        <title>Datura genome reveals duplications of psychoactive alkaloid biosynthetic genes and high mutation rate following tissue culture.</title>
        <authorList>
            <person name="Rajewski A."/>
            <person name="Carter-House D."/>
            <person name="Stajich J."/>
            <person name="Litt A."/>
        </authorList>
    </citation>
    <scope>NUCLEOTIDE SEQUENCE [LARGE SCALE GENOMIC DNA]</scope>
    <source>
        <strain evidence="1">AR-01</strain>
    </source>
</reference>
<protein>
    <submittedName>
        <fullName evidence="1">Uncharacterized protein</fullName>
    </submittedName>
</protein>
<comment type="caution">
    <text evidence="1">The sequence shown here is derived from an EMBL/GenBank/DDBJ whole genome shotgun (WGS) entry which is preliminary data.</text>
</comment>
<keyword evidence="2" id="KW-1185">Reference proteome</keyword>
<accession>A0ABS8SHC9</accession>
<evidence type="ECO:0000313" key="1">
    <source>
        <dbReference type="EMBL" id="MCD7457944.1"/>
    </source>
</evidence>
<feature type="non-terminal residue" evidence="1">
    <location>
        <position position="54"/>
    </location>
</feature>
<sequence length="54" mass="6240">MDKRLCVIEYHSNVPFALTKYISYKTLTSKYKAYLTAFSNIVEPSSYTEAIKDP</sequence>
<name>A0ABS8SHC9_DATST</name>
<gene>
    <name evidence="1" type="ORF">HAX54_036631</name>
</gene>